<evidence type="ECO:0000256" key="2">
    <source>
        <dbReference type="ARBA" id="ARBA00022857"/>
    </source>
</evidence>
<dbReference type="InterPro" id="IPR002347">
    <property type="entry name" value="SDR_fam"/>
</dbReference>
<dbReference type="InterPro" id="IPR036291">
    <property type="entry name" value="NAD(P)-bd_dom_sf"/>
</dbReference>
<evidence type="ECO:0000256" key="4">
    <source>
        <dbReference type="RuleBase" id="RU000363"/>
    </source>
</evidence>
<gene>
    <name evidence="5" type="ORF">EJ04DRAFT_517514</name>
</gene>
<accession>A0A9P4QLB7</accession>
<dbReference type="PRINTS" id="PR00081">
    <property type="entry name" value="GDHRDH"/>
</dbReference>
<dbReference type="GO" id="GO:0005811">
    <property type="term" value="C:lipid droplet"/>
    <property type="evidence" value="ECO:0007669"/>
    <property type="project" value="TreeGrafter"/>
</dbReference>
<dbReference type="EMBL" id="ML996362">
    <property type="protein sequence ID" value="KAF2727024.1"/>
    <property type="molecule type" value="Genomic_DNA"/>
</dbReference>
<dbReference type="InterPro" id="IPR020904">
    <property type="entry name" value="Sc_DH/Rdtase_CS"/>
</dbReference>
<dbReference type="Proteomes" id="UP000799444">
    <property type="component" value="Unassembled WGS sequence"/>
</dbReference>
<dbReference type="Gene3D" id="3.40.50.720">
    <property type="entry name" value="NAD(P)-binding Rossmann-like Domain"/>
    <property type="match status" value="1"/>
</dbReference>
<dbReference type="SUPFAM" id="SSF51735">
    <property type="entry name" value="NAD(P)-binding Rossmann-fold domains"/>
    <property type="match status" value="1"/>
</dbReference>
<evidence type="ECO:0000313" key="6">
    <source>
        <dbReference type="Proteomes" id="UP000799444"/>
    </source>
</evidence>
<evidence type="ECO:0000256" key="3">
    <source>
        <dbReference type="ARBA" id="ARBA00023002"/>
    </source>
</evidence>
<comment type="caution">
    <text evidence="5">The sequence shown here is derived from an EMBL/GenBank/DDBJ whole genome shotgun (WGS) entry which is preliminary data.</text>
</comment>
<dbReference type="AlphaFoldDB" id="A0A9P4QLB7"/>
<dbReference type="GO" id="GO:0019433">
    <property type="term" value="P:triglyceride catabolic process"/>
    <property type="evidence" value="ECO:0007669"/>
    <property type="project" value="TreeGrafter"/>
</dbReference>
<protein>
    <submittedName>
        <fullName evidence="5">Oxidoreductase</fullName>
    </submittedName>
</protein>
<keyword evidence="3" id="KW-0560">Oxidoreductase</keyword>
<dbReference type="GO" id="GO:0005783">
    <property type="term" value="C:endoplasmic reticulum"/>
    <property type="evidence" value="ECO:0007669"/>
    <property type="project" value="TreeGrafter"/>
</dbReference>
<dbReference type="PANTHER" id="PTHR44169">
    <property type="entry name" value="NADPH-DEPENDENT 1-ACYLDIHYDROXYACETONE PHOSPHATE REDUCTASE"/>
    <property type="match status" value="1"/>
</dbReference>
<comment type="similarity">
    <text evidence="1 4">Belongs to the short-chain dehydrogenases/reductases (SDR) family.</text>
</comment>
<keyword evidence="2" id="KW-0521">NADP</keyword>
<dbReference type="PANTHER" id="PTHR44169:SF6">
    <property type="entry name" value="NADPH-DEPENDENT 1-ACYLDIHYDROXYACETONE PHOSPHATE REDUCTASE"/>
    <property type="match status" value="1"/>
</dbReference>
<dbReference type="GO" id="GO:0004806">
    <property type="term" value="F:triacylglycerol lipase activity"/>
    <property type="evidence" value="ECO:0007669"/>
    <property type="project" value="TreeGrafter"/>
</dbReference>
<dbReference type="CDD" id="cd05374">
    <property type="entry name" value="17beta-HSD-like_SDR_c"/>
    <property type="match status" value="1"/>
</dbReference>
<name>A0A9P4QLB7_9PLEO</name>
<proteinExistence type="inferred from homology"/>
<sequence>MAPKYVLITGCSAGGIGHGLALAFQKRGCAVIATARNPSKMEDLKPLPNMHLLPLDVTQEASIAAAAKSVEAITGGRLDVLVNNAGGLYNMPILDIDIAAAKNLYDLNLWGPIRMVQTFSDMLIAARGTVVNVGSIAGVLPLPLQSIYNSSKAAINSVSEALRYELAPFGVEVYTSLAGNVKSNIVANTAKIVVPPESKYAQLQPVFDKDPPQYSDMPTAQFCNEIADEVLAGKGGPILKGGNTWIIKWLLPIMPQFVFDRLMMANSRGLDQMPKM</sequence>
<dbReference type="GO" id="GO:0006654">
    <property type="term" value="P:phosphatidic acid biosynthetic process"/>
    <property type="evidence" value="ECO:0007669"/>
    <property type="project" value="TreeGrafter"/>
</dbReference>
<organism evidence="5 6">
    <name type="scientific">Polyplosphaeria fusca</name>
    <dbReference type="NCBI Taxonomy" id="682080"/>
    <lineage>
        <taxon>Eukaryota</taxon>
        <taxon>Fungi</taxon>
        <taxon>Dikarya</taxon>
        <taxon>Ascomycota</taxon>
        <taxon>Pezizomycotina</taxon>
        <taxon>Dothideomycetes</taxon>
        <taxon>Pleosporomycetidae</taxon>
        <taxon>Pleosporales</taxon>
        <taxon>Tetraplosphaeriaceae</taxon>
        <taxon>Polyplosphaeria</taxon>
    </lineage>
</organism>
<dbReference type="OrthoDB" id="2102561at2759"/>
<dbReference type="PRINTS" id="PR00080">
    <property type="entry name" value="SDRFAMILY"/>
</dbReference>
<evidence type="ECO:0000256" key="1">
    <source>
        <dbReference type="ARBA" id="ARBA00006484"/>
    </source>
</evidence>
<dbReference type="PROSITE" id="PS00061">
    <property type="entry name" value="ADH_SHORT"/>
    <property type="match status" value="1"/>
</dbReference>
<keyword evidence="6" id="KW-1185">Reference proteome</keyword>
<reference evidence="5" key="1">
    <citation type="journal article" date="2020" name="Stud. Mycol.">
        <title>101 Dothideomycetes genomes: a test case for predicting lifestyles and emergence of pathogens.</title>
        <authorList>
            <person name="Haridas S."/>
            <person name="Albert R."/>
            <person name="Binder M."/>
            <person name="Bloem J."/>
            <person name="Labutti K."/>
            <person name="Salamov A."/>
            <person name="Andreopoulos B."/>
            <person name="Baker S."/>
            <person name="Barry K."/>
            <person name="Bills G."/>
            <person name="Bluhm B."/>
            <person name="Cannon C."/>
            <person name="Castanera R."/>
            <person name="Culley D."/>
            <person name="Daum C."/>
            <person name="Ezra D."/>
            <person name="Gonzalez J."/>
            <person name="Henrissat B."/>
            <person name="Kuo A."/>
            <person name="Liang C."/>
            <person name="Lipzen A."/>
            <person name="Lutzoni F."/>
            <person name="Magnuson J."/>
            <person name="Mondo S."/>
            <person name="Nolan M."/>
            <person name="Ohm R."/>
            <person name="Pangilinan J."/>
            <person name="Park H.-J."/>
            <person name="Ramirez L."/>
            <person name="Alfaro M."/>
            <person name="Sun H."/>
            <person name="Tritt A."/>
            <person name="Yoshinaga Y."/>
            <person name="Zwiers L.-H."/>
            <person name="Turgeon B."/>
            <person name="Goodwin S."/>
            <person name="Spatafora J."/>
            <person name="Crous P."/>
            <person name="Grigoriev I."/>
        </authorList>
    </citation>
    <scope>NUCLEOTIDE SEQUENCE</scope>
    <source>
        <strain evidence="5">CBS 125425</strain>
    </source>
</reference>
<dbReference type="Pfam" id="PF00106">
    <property type="entry name" value="adh_short"/>
    <property type="match status" value="1"/>
</dbReference>
<dbReference type="GO" id="GO:0000140">
    <property type="term" value="F:acylglycerone-phosphate reductase (NADP+) activity"/>
    <property type="evidence" value="ECO:0007669"/>
    <property type="project" value="TreeGrafter"/>
</dbReference>
<evidence type="ECO:0000313" key="5">
    <source>
        <dbReference type="EMBL" id="KAF2727024.1"/>
    </source>
</evidence>